<dbReference type="Proteomes" id="UP001289374">
    <property type="component" value="Unassembled WGS sequence"/>
</dbReference>
<dbReference type="NCBIfam" id="TIGR00756">
    <property type="entry name" value="PPR"/>
    <property type="match status" value="10"/>
</dbReference>
<dbReference type="PANTHER" id="PTHR47926:SF468">
    <property type="entry name" value="PENTATRICOPEPTIDE REPEAT-CONTAINING PROTEIN"/>
    <property type="match status" value="1"/>
</dbReference>
<keyword evidence="4" id="KW-0812">Transmembrane</keyword>
<dbReference type="InterPro" id="IPR046848">
    <property type="entry name" value="E_motif"/>
</dbReference>
<comment type="caution">
    <text evidence="5">The sequence shown here is derived from an EMBL/GenBank/DDBJ whole genome shotgun (WGS) entry which is preliminary data.</text>
</comment>
<reference evidence="5" key="1">
    <citation type="submission" date="2020-06" db="EMBL/GenBank/DDBJ databases">
        <authorList>
            <person name="Li T."/>
            <person name="Hu X."/>
            <person name="Zhang T."/>
            <person name="Song X."/>
            <person name="Zhang H."/>
            <person name="Dai N."/>
            <person name="Sheng W."/>
            <person name="Hou X."/>
            <person name="Wei L."/>
        </authorList>
    </citation>
    <scope>NUCLEOTIDE SEQUENCE</scope>
    <source>
        <strain evidence="5">K16</strain>
        <tissue evidence="5">Leaf</tissue>
    </source>
</reference>
<sequence length="983" mass="111691">MQPKGISIPKPKAYESRCRNELGNAHSIPTPFLHTNPKYSLFNFENSWYRSPNPNCRLTQRKKSSNGHQQFEFCEVCWRNHNLGRRRNCFPHPKPHPWLLTRFQSKLSDVTFYLKTPMLLSYEHTQPNRLWSPFNCDILELDSHFAWSSAAVPSSIFNQIPSLGTLTSCCIHFKYQVGMPLHWPGLWTAQPWQFHANWVFSTLQTRFSQGPPELRSANKKITELIRGGQLEDARALFDKLFHRNTVTWNSMLSGYVQHRQIAKARRFFDEIPEKDVVSWNLMISGYVSCRGRRYLDEGRYLFDKMPERTFVSWNTMISGYAKNGRMEDALRLFNSMPEKNVVSWNAMITGFLKDGDVKRASELFKRMPRRDAASLSALVSGLIQNDDLDEAEKVLCEYGKMGNRKEDLIHAYNTLIAGYGQKGRVEDARRLFDQIPVRSDSGSGGSTRFERNVVSWNSMIMSYVKAGDMASARELFNQMEFRDTISWNTMISGFVHVSDMEAATELFSKMGTPDALSWNSIVFGFAQAGKMELALQYFERMPQKNPVSWNTIIAGYEKNAGFKEAVKLFVQMQAEGEKPDRHTLSSLLSICAESVAQQLGMQIHQLVTKLVIPDIPLSNSLITMYARCGAISEAKTVFNDMNHQKDVISWNAMIGGYASHGFAKEALELFESMKWSKVAPTYITFISVLSACAHGGLVEEGRSYFRSMISDFGIEPRAEHFASLVDVVGRYGQVEEAMDIISRMPIEPDKAVWGALLGACRVHHNVELAKVAAEALMRLEPESSGPYILLYNMYADAGRWNDADEIRMIMENNTLKRNEVIAGWIPLACPRWLTCFTFLRWINPRIADGLANLYFLICLTGYMDNDHAPIHLPGNAHLMVVLLVVLMAYPLLPLLFLKQTGAPPPWFDEAKGNEPHLAWSPKLRDHVSSKAGKFSRLKPNVLELLGQSEENLNKHADEVDKNNIGRSCTTEHVLKFNVGAQSA</sequence>
<feature type="transmembrane region" description="Helical" evidence="4">
    <location>
        <begin position="846"/>
        <end position="863"/>
    </location>
</feature>
<dbReference type="FunFam" id="1.25.40.10:FF:000212">
    <property type="entry name" value="Pentatricopeptide repeat-containing protein At2g03380, mitochondrial"/>
    <property type="match status" value="1"/>
</dbReference>
<evidence type="ECO:0000256" key="1">
    <source>
        <dbReference type="ARBA" id="ARBA00022737"/>
    </source>
</evidence>
<evidence type="ECO:0000313" key="5">
    <source>
        <dbReference type="EMBL" id="KAK4391605.1"/>
    </source>
</evidence>
<dbReference type="EMBL" id="JACGWL010000011">
    <property type="protein sequence ID" value="KAK4391605.1"/>
    <property type="molecule type" value="Genomic_DNA"/>
</dbReference>
<keyword evidence="4" id="KW-1133">Transmembrane helix</keyword>
<dbReference type="InterPro" id="IPR028015">
    <property type="entry name" value="CCDC84-like"/>
</dbReference>
<feature type="repeat" description="PPR" evidence="3">
    <location>
        <begin position="309"/>
        <end position="343"/>
    </location>
</feature>
<proteinExistence type="inferred from homology"/>
<feature type="repeat" description="PPR" evidence="3">
    <location>
        <begin position="408"/>
        <end position="438"/>
    </location>
</feature>
<dbReference type="Gene3D" id="1.25.40.10">
    <property type="entry name" value="Tetratricopeptide repeat domain"/>
    <property type="match status" value="4"/>
</dbReference>
<dbReference type="Pfam" id="PF14968">
    <property type="entry name" value="CCDC84"/>
    <property type="match status" value="1"/>
</dbReference>
<dbReference type="InterPro" id="IPR011990">
    <property type="entry name" value="TPR-like_helical_dom_sf"/>
</dbReference>
<feature type="repeat" description="PPR" evidence="3">
    <location>
        <begin position="514"/>
        <end position="544"/>
    </location>
</feature>
<dbReference type="SUPFAM" id="SSF48452">
    <property type="entry name" value="TPR-like"/>
    <property type="match status" value="1"/>
</dbReference>
<dbReference type="GO" id="GO:0048731">
    <property type="term" value="P:system development"/>
    <property type="evidence" value="ECO:0007669"/>
    <property type="project" value="UniProtKB-ARBA"/>
</dbReference>
<feature type="repeat" description="PPR" evidence="3">
    <location>
        <begin position="452"/>
        <end position="486"/>
    </location>
</feature>
<dbReference type="PROSITE" id="PS51375">
    <property type="entry name" value="PPR"/>
    <property type="match status" value="7"/>
</dbReference>
<dbReference type="Pfam" id="PF13041">
    <property type="entry name" value="PPR_2"/>
    <property type="match status" value="2"/>
</dbReference>
<feature type="transmembrane region" description="Helical" evidence="4">
    <location>
        <begin position="875"/>
        <end position="897"/>
    </location>
</feature>
<dbReference type="GO" id="GO:0009451">
    <property type="term" value="P:RNA modification"/>
    <property type="evidence" value="ECO:0007669"/>
    <property type="project" value="InterPro"/>
</dbReference>
<dbReference type="GO" id="GO:0003723">
    <property type="term" value="F:RNA binding"/>
    <property type="evidence" value="ECO:0007669"/>
    <property type="project" value="InterPro"/>
</dbReference>
<evidence type="ECO:0000256" key="3">
    <source>
        <dbReference type="PROSITE-ProRule" id="PRU00708"/>
    </source>
</evidence>
<name>A0AAE1WE01_9LAMI</name>
<keyword evidence="4" id="KW-0472">Membrane</keyword>
<dbReference type="Pfam" id="PF12854">
    <property type="entry name" value="PPR_1"/>
    <property type="match status" value="1"/>
</dbReference>
<evidence type="ECO:0000256" key="4">
    <source>
        <dbReference type="SAM" id="Phobius"/>
    </source>
</evidence>
<evidence type="ECO:0000256" key="2">
    <source>
        <dbReference type="ARBA" id="ARBA00061659"/>
    </source>
</evidence>
<accession>A0AAE1WE01</accession>
<dbReference type="FunFam" id="1.25.40.10:FF:000125">
    <property type="entry name" value="Pentatricopeptide repeat-containing protein"/>
    <property type="match status" value="1"/>
</dbReference>
<comment type="similarity">
    <text evidence="2">Belongs to the PPR family. PCMP-E subfamily.</text>
</comment>
<keyword evidence="6" id="KW-1185">Reference proteome</keyword>
<dbReference type="Pfam" id="PF01535">
    <property type="entry name" value="PPR"/>
    <property type="match status" value="8"/>
</dbReference>
<dbReference type="InterPro" id="IPR046960">
    <property type="entry name" value="PPR_At4g14850-like_plant"/>
</dbReference>
<evidence type="ECO:0000313" key="6">
    <source>
        <dbReference type="Proteomes" id="UP001289374"/>
    </source>
</evidence>
<keyword evidence="1" id="KW-0677">Repeat</keyword>
<feature type="repeat" description="PPR" evidence="3">
    <location>
        <begin position="646"/>
        <end position="680"/>
    </location>
</feature>
<feature type="repeat" description="PPR" evidence="3">
    <location>
        <begin position="545"/>
        <end position="579"/>
    </location>
</feature>
<gene>
    <name evidence="5" type="ORF">Sango_1938300</name>
</gene>
<reference evidence="5" key="2">
    <citation type="journal article" date="2024" name="Plant">
        <title>Genomic evolution and insights into agronomic trait innovations of Sesamum species.</title>
        <authorList>
            <person name="Miao H."/>
            <person name="Wang L."/>
            <person name="Qu L."/>
            <person name="Liu H."/>
            <person name="Sun Y."/>
            <person name="Le M."/>
            <person name="Wang Q."/>
            <person name="Wei S."/>
            <person name="Zheng Y."/>
            <person name="Lin W."/>
            <person name="Duan Y."/>
            <person name="Cao H."/>
            <person name="Xiong S."/>
            <person name="Wang X."/>
            <person name="Wei L."/>
            <person name="Li C."/>
            <person name="Ma Q."/>
            <person name="Ju M."/>
            <person name="Zhao R."/>
            <person name="Li G."/>
            <person name="Mu C."/>
            <person name="Tian Q."/>
            <person name="Mei H."/>
            <person name="Zhang T."/>
            <person name="Gao T."/>
            <person name="Zhang H."/>
        </authorList>
    </citation>
    <scope>NUCLEOTIDE SEQUENCE</scope>
    <source>
        <strain evidence="5">K16</strain>
    </source>
</reference>
<dbReference type="AlphaFoldDB" id="A0AAE1WE01"/>
<organism evidence="5 6">
    <name type="scientific">Sesamum angolense</name>
    <dbReference type="NCBI Taxonomy" id="2727404"/>
    <lineage>
        <taxon>Eukaryota</taxon>
        <taxon>Viridiplantae</taxon>
        <taxon>Streptophyta</taxon>
        <taxon>Embryophyta</taxon>
        <taxon>Tracheophyta</taxon>
        <taxon>Spermatophyta</taxon>
        <taxon>Magnoliopsida</taxon>
        <taxon>eudicotyledons</taxon>
        <taxon>Gunneridae</taxon>
        <taxon>Pentapetalae</taxon>
        <taxon>asterids</taxon>
        <taxon>lamiids</taxon>
        <taxon>Lamiales</taxon>
        <taxon>Pedaliaceae</taxon>
        <taxon>Sesamum</taxon>
    </lineage>
</organism>
<dbReference type="InterPro" id="IPR002885">
    <property type="entry name" value="PPR_rpt"/>
</dbReference>
<protein>
    <submittedName>
        <fullName evidence="5">Pentatricopeptide repeat-containing protein, mitochondrial</fullName>
    </submittedName>
</protein>
<dbReference type="PANTHER" id="PTHR47926">
    <property type="entry name" value="PENTATRICOPEPTIDE REPEAT-CONTAINING PROTEIN"/>
    <property type="match status" value="1"/>
</dbReference>
<dbReference type="Pfam" id="PF20431">
    <property type="entry name" value="E_motif"/>
    <property type="match status" value="1"/>
</dbReference>
<feature type="repeat" description="PPR" evidence="3">
    <location>
        <begin position="244"/>
        <end position="278"/>
    </location>
</feature>